<protein>
    <submittedName>
        <fullName evidence="2">Tubulin FtsZ, GTPase</fullName>
    </submittedName>
</protein>
<dbReference type="RefSeq" id="WP_056942644.1">
    <property type="nucleotide sequence ID" value="NZ_AZCX01000005.1"/>
</dbReference>
<proteinExistence type="predicted"/>
<feature type="transmembrane region" description="Helical" evidence="1">
    <location>
        <begin position="113"/>
        <end position="131"/>
    </location>
</feature>
<dbReference type="Pfam" id="PF16316">
    <property type="entry name" value="DUF4956"/>
    <property type="match status" value="1"/>
</dbReference>
<dbReference type="AlphaFoldDB" id="A0A0R1HWT9"/>
<accession>A0A0R1HWT9</accession>
<dbReference type="InterPro" id="IPR032531">
    <property type="entry name" value="DUF4956"/>
</dbReference>
<dbReference type="Proteomes" id="UP000050911">
    <property type="component" value="Unassembled WGS sequence"/>
</dbReference>
<evidence type="ECO:0000313" key="3">
    <source>
        <dbReference type="Proteomes" id="UP000050911"/>
    </source>
</evidence>
<reference evidence="2 3" key="1">
    <citation type="journal article" date="2015" name="Genome Announc.">
        <title>Expanding the biotechnology potential of lactobacilli through comparative genomics of 213 strains and associated genera.</title>
        <authorList>
            <person name="Sun Z."/>
            <person name="Harris H.M."/>
            <person name="McCann A."/>
            <person name="Guo C."/>
            <person name="Argimon S."/>
            <person name="Zhang W."/>
            <person name="Yang X."/>
            <person name="Jeffery I.B."/>
            <person name="Cooney J.C."/>
            <person name="Kagawa T.F."/>
            <person name="Liu W."/>
            <person name="Song Y."/>
            <person name="Salvetti E."/>
            <person name="Wrobel A."/>
            <person name="Rasinkangas P."/>
            <person name="Parkhill J."/>
            <person name="Rea M.C."/>
            <person name="O'Sullivan O."/>
            <person name="Ritari J."/>
            <person name="Douillard F.P."/>
            <person name="Paul Ross R."/>
            <person name="Yang R."/>
            <person name="Briner A.E."/>
            <person name="Felis G.E."/>
            <person name="de Vos W.M."/>
            <person name="Barrangou R."/>
            <person name="Klaenhammer T.R."/>
            <person name="Caufield P.W."/>
            <person name="Cui Y."/>
            <person name="Zhang H."/>
            <person name="O'Toole P.W."/>
        </authorList>
    </citation>
    <scope>NUCLEOTIDE SEQUENCE [LARGE SCALE GENOMIC DNA]</scope>
    <source>
        <strain evidence="2 3">JCM 15530</strain>
    </source>
</reference>
<comment type="caution">
    <text evidence="2">The sequence shown here is derived from an EMBL/GenBank/DDBJ whole genome shotgun (WGS) entry which is preliminary data.</text>
</comment>
<dbReference type="STRING" id="1302272.FC96_GL002143"/>
<name>A0A0R1HWT9_9LACO</name>
<sequence length="228" mass="25563">MLQNLFETGKTVQYTMPTILGSIMASIVLGLFIGWVYMFRNAYSKNFVVTLATLPVLVQLVVMLVNMNGSVGTGLAVLGAFSLIRFRSVAGSSRDIATIFWSMGTGLATGMGFIFYAVFFAVIVGSLMLILNLTKFGTRQETGERELRITIPEELDYPNLFDELLKTFTYEYQYDSVKTTTMGSVYELSYYVKLKDVSQEKHLIDEVRVRNGNLPVVMSKISSRTQEL</sequence>
<keyword evidence="3" id="KW-1185">Reference proteome</keyword>
<dbReference type="PATRIC" id="fig|1302272.5.peg.2191"/>
<evidence type="ECO:0000256" key="1">
    <source>
        <dbReference type="SAM" id="Phobius"/>
    </source>
</evidence>
<feature type="transmembrane region" description="Helical" evidence="1">
    <location>
        <begin position="46"/>
        <end position="65"/>
    </location>
</feature>
<feature type="transmembrane region" description="Helical" evidence="1">
    <location>
        <begin position="20"/>
        <end position="39"/>
    </location>
</feature>
<dbReference type="OrthoDB" id="9803265at2"/>
<keyword evidence="1" id="KW-0472">Membrane</keyword>
<gene>
    <name evidence="2" type="ORF">FC96_GL002143</name>
</gene>
<dbReference type="EMBL" id="AZCX01000005">
    <property type="protein sequence ID" value="KRK47938.1"/>
    <property type="molecule type" value="Genomic_DNA"/>
</dbReference>
<keyword evidence="1" id="KW-1133">Transmembrane helix</keyword>
<evidence type="ECO:0000313" key="2">
    <source>
        <dbReference type="EMBL" id="KRK47938.1"/>
    </source>
</evidence>
<keyword evidence="1" id="KW-0812">Transmembrane</keyword>
<organism evidence="2 3">
    <name type="scientific">Secundilactobacillus kimchicus JCM 15530</name>
    <dbReference type="NCBI Taxonomy" id="1302272"/>
    <lineage>
        <taxon>Bacteria</taxon>
        <taxon>Bacillati</taxon>
        <taxon>Bacillota</taxon>
        <taxon>Bacilli</taxon>
        <taxon>Lactobacillales</taxon>
        <taxon>Lactobacillaceae</taxon>
        <taxon>Secundilactobacillus</taxon>
    </lineage>
</organism>